<dbReference type="SUPFAM" id="SSF52833">
    <property type="entry name" value="Thioredoxin-like"/>
    <property type="match status" value="1"/>
</dbReference>
<dbReference type="GO" id="GO:0005737">
    <property type="term" value="C:cytoplasm"/>
    <property type="evidence" value="ECO:0007669"/>
    <property type="project" value="TreeGrafter"/>
</dbReference>
<dbReference type="CDD" id="cd03185">
    <property type="entry name" value="GST_C_Tau"/>
    <property type="match status" value="1"/>
</dbReference>
<dbReference type="EC" id="2.5.1.18" evidence="1"/>
<evidence type="ECO:0000256" key="2">
    <source>
        <dbReference type="ARBA" id="ARBA00022679"/>
    </source>
</evidence>
<dbReference type="InterPro" id="IPR036249">
    <property type="entry name" value="Thioredoxin-like_sf"/>
</dbReference>
<accession>A0A9E8S0L6</accession>
<dbReference type="InterPro" id="IPR004045">
    <property type="entry name" value="Glutathione_S-Trfase_N"/>
</dbReference>
<evidence type="ECO:0000313" key="6">
    <source>
        <dbReference type="EMBL" id="WAA68360.1"/>
    </source>
</evidence>
<sequence>MDSVGVKLLLIRSSPFAMSCALALRQKGVKFEEVPENLSARSDLLLRSNPVYKQVPVLIHNGKAVSQSLVILEYIEEAWPPSNNTPSLLPGSAYDRSLSRFWADFINKKFIETGLKLMKRFGEEHATARKEIVEQFITLEEGMRAIGSVRPYFLGQKTSLADLALVPLVPWFTSFEALGDLKFPGPEQCGRMHEWLNAMREDPDVVASVPTADWLLNYTLNFREYIKKHYPGGL</sequence>
<dbReference type="GO" id="GO:0006749">
    <property type="term" value="P:glutathione metabolic process"/>
    <property type="evidence" value="ECO:0007669"/>
    <property type="project" value="InterPro"/>
</dbReference>
<reference evidence="6" key="1">
    <citation type="submission" date="2022-04" db="EMBL/GenBank/DDBJ databases">
        <title>Functional significance of asymmetrical retention of parental alleles in a hybrid pine species complex.</title>
        <authorList>
            <person name="Qu C."/>
        </authorList>
    </citation>
    <scope>NUCLEOTIDE SEQUENCE</scope>
</reference>
<dbReference type="Gene3D" id="1.20.1050.10">
    <property type="match status" value="1"/>
</dbReference>
<gene>
    <name evidence="6" type="primary">GSTU17</name>
</gene>
<evidence type="ECO:0000259" key="4">
    <source>
        <dbReference type="PROSITE" id="PS50404"/>
    </source>
</evidence>
<dbReference type="GO" id="GO:0004364">
    <property type="term" value="F:glutathione transferase activity"/>
    <property type="evidence" value="ECO:0007669"/>
    <property type="project" value="UniProtKB-EC"/>
</dbReference>
<dbReference type="PROSITE" id="PS50405">
    <property type="entry name" value="GST_CTER"/>
    <property type="match status" value="1"/>
</dbReference>
<dbReference type="InterPro" id="IPR045073">
    <property type="entry name" value="Omega/Tau-like"/>
</dbReference>
<dbReference type="AlphaFoldDB" id="A0A9E8S0L6"/>
<organism evidence="6">
    <name type="scientific">Pinus densata</name>
    <dbReference type="NCBI Taxonomy" id="190402"/>
    <lineage>
        <taxon>Eukaryota</taxon>
        <taxon>Viridiplantae</taxon>
        <taxon>Streptophyta</taxon>
        <taxon>Embryophyta</taxon>
        <taxon>Tracheophyta</taxon>
        <taxon>Spermatophyta</taxon>
        <taxon>Pinopsida</taxon>
        <taxon>Pinidae</taxon>
        <taxon>Conifers I</taxon>
        <taxon>Pinales</taxon>
        <taxon>Pinaceae</taxon>
        <taxon>Pinus</taxon>
        <taxon>Pinus subgen. Pinus</taxon>
    </lineage>
</organism>
<dbReference type="InterPro" id="IPR010987">
    <property type="entry name" value="Glutathione-S-Trfase_C-like"/>
</dbReference>
<dbReference type="PANTHER" id="PTHR11260:SF781">
    <property type="entry name" value="GLUTATHIONE S-TRANSFERASE U19"/>
    <property type="match status" value="1"/>
</dbReference>
<protein>
    <recommendedName>
        <fullName evidence="1">glutathione transferase</fullName>
        <ecNumber evidence="1">2.5.1.18</ecNumber>
    </recommendedName>
</protein>
<keyword evidence="2 6" id="KW-0808">Transferase</keyword>
<dbReference type="InterPro" id="IPR040079">
    <property type="entry name" value="Glutathione_S-Trfase"/>
</dbReference>
<dbReference type="CDD" id="cd03058">
    <property type="entry name" value="GST_N_Tau"/>
    <property type="match status" value="1"/>
</dbReference>
<dbReference type="Gene3D" id="3.40.30.10">
    <property type="entry name" value="Glutaredoxin"/>
    <property type="match status" value="1"/>
</dbReference>
<dbReference type="EMBL" id="ON304326">
    <property type="protein sequence ID" value="WAA68360.1"/>
    <property type="molecule type" value="mRNA"/>
</dbReference>
<evidence type="ECO:0000256" key="1">
    <source>
        <dbReference type="ARBA" id="ARBA00012452"/>
    </source>
</evidence>
<dbReference type="SFLD" id="SFLDG00358">
    <property type="entry name" value="Main_(cytGST)"/>
    <property type="match status" value="1"/>
</dbReference>
<dbReference type="SUPFAM" id="SSF47616">
    <property type="entry name" value="GST C-terminal domain-like"/>
    <property type="match status" value="1"/>
</dbReference>
<feature type="domain" description="GST N-terminal" evidence="4">
    <location>
        <begin position="4"/>
        <end position="83"/>
    </location>
</feature>
<proteinExistence type="evidence at transcript level"/>
<dbReference type="PANTHER" id="PTHR11260">
    <property type="entry name" value="GLUTATHIONE S-TRANSFERASE, GST, SUPERFAMILY, GST DOMAIN CONTAINING"/>
    <property type="match status" value="1"/>
</dbReference>
<dbReference type="InterPro" id="IPR045074">
    <property type="entry name" value="GST_C_Tau"/>
</dbReference>
<evidence type="ECO:0000256" key="3">
    <source>
        <dbReference type="ARBA" id="ARBA00047960"/>
    </source>
</evidence>
<dbReference type="SFLD" id="SFLDG01152">
    <property type="entry name" value="Main.3:_Omega-_and_Tau-like"/>
    <property type="match status" value="1"/>
</dbReference>
<feature type="domain" description="GST C-terminal" evidence="5">
    <location>
        <begin position="92"/>
        <end position="230"/>
    </location>
</feature>
<dbReference type="Pfam" id="PF02798">
    <property type="entry name" value="GST_N"/>
    <property type="match status" value="1"/>
</dbReference>
<dbReference type="PROSITE" id="PS50404">
    <property type="entry name" value="GST_NTER"/>
    <property type="match status" value="1"/>
</dbReference>
<name>A0A9E8S0L6_9CONI</name>
<comment type="catalytic activity">
    <reaction evidence="3">
        <text>RX + glutathione = an S-substituted glutathione + a halide anion + H(+)</text>
        <dbReference type="Rhea" id="RHEA:16437"/>
        <dbReference type="ChEBI" id="CHEBI:15378"/>
        <dbReference type="ChEBI" id="CHEBI:16042"/>
        <dbReference type="ChEBI" id="CHEBI:17792"/>
        <dbReference type="ChEBI" id="CHEBI:57925"/>
        <dbReference type="ChEBI" id="CHEBI:90779"/>
        <dbReference type="EC" id="2.5.1.18"/>
    </reaction>
</comment>
<dbReference type="SFLD" id="SFLDS00019">
    <property type="entry name" value="Glutathione_Transferase_(cytos"/>
    <property type="match status" value="1"/>
</dbReference>
<dbReference type="InterPro" id="IPR036282">
    <property type="entry name" value="Glutathione-S-Trfase_C_sf"/>
</dbReference>
<evidence type="ECO:0000259" key="5">
    <source>
        <dbReference type="PROSITE" id="PS50405"/>
    </source>
</evidence>